<dbReference type="Pfam" id="PF03464">
    <property type="entry name" value="eRF1_2"/>
    <property type="match status" value="1"/>
</dbReference>
<dbReference type="Gene3D" id="2.30.30.870">
    <property type="entry name" value="Pelota, domain A"/>
    <property type="match status" value="1"/>
</dbReference>
<evidence type="ECO:0000259" key="7">
    <source>
        <dbReference type="SMART" id="SM01194"/>
    </source>
</evidence>
<evidence type="ECO:0000313" key="9">
    <source>
        <dbReference type="Proteomes" id="UP000245383"/>
    </source>
</evidence>
<organism evidence="8 9">
    <name type="scientific">Smittium simulii</name>
    <dbReference type="NCBI Taxonomy" id="133385"/>
    <lineage>
        <taxon>Eukaryota</taxon>
        <taxon>Fungi</taxon>
        <taxon>Fungi incertae sedis</taxon>
        <taxon>Zoopagomycota</taxon>
        <taxon>Kickxellomycotina</taxon>
        <taxon>Harpellomycetes</taxon>
        <taxon>Harpellales</taxon>
        <taxon>Legeriomycetaceae</taxon>
        <taxon>Smittium</taxon>
    </lineage>
</organism>
<dbReference type="FunFam" id="2.30.30.870:FF:000001">
    <property type="entry name" value="Protein pelota homolog"/>
    <property type="match status" value="1"/>
</dbReference>
<dbReference type="PANTHER" id="PTHR10853:SF0">
    <property type="entry name" value="PROTEIN PELOTA HOMOLOG"/>
    <property type="match status" value="1"/>
</dbReference>
<evidence type="ECO:0000256" key="5">
    <source>
        <dbReference type="ARBA" id="ARBA00022723"/>
    </source>
</evidence>
<dbReference type="STRING" id="133385.A0A2T9YX80"/>
<dbReference type="SUPFAM" id="SSF55315">
    <property type="entry name" value="L30e-like"/>
    <property type="match status" value="1"/>
</dbReference>
<dbReference type="InterPro" id="IPR004405">
    <property type="entry name" value="TF_pelota"/>
</dbReference>
<name>A0A2T9YX80_9FUNG</name>
<dbReference type="InterPro" id="IPR058547">
    <property type="entry name" value="Pelota_N"/>
</dbReference>
<dbReference type="Pfam" id="PF26356">
    <property type="entry name" value="Pelota_N"/>
    <property type="match status" value="1"/>
</dbReference>
<sequence length="380" mass="42968">MKLLKKYIEKDRSGSVRLIPEDSEDMWHIYNLVLKGDKIKASTIRGFKSESSTGSVTSDRVRVMLTIQVEDVFFDVQVGILHLNGKNCEQNNYVGQYHTLDLELNQPFTIEKNEWDFVSLNRITEACDINKKADVAAVVMQEGLANLCLLTQHMTIVKQRIQVPIPRKRMGSSTQHDKGLTNFFDKTYTAILSHVDFSAVKAIVIASPGFLREEFWDFLISKAIKTDEKKIMENKSKFIQIHTSSGHKHSLDEVMRDPTIIAKLANTKSAMEVLTLDKFYKMMNTDPDRAVYGYKHVAKAAEMGAIGTLLIADKLFRADQVAKRKQYVKLVEQLSKSRGKVVIFSSLHVTGEQLNQLTGIAAILNYPLPDLDSDYSSADE</sequence>
<dbReference type="InterPro" id="IPR005140">
    <property type="entry name" value="eRF1_Pelota-like_N"/>
</dbReference>
<dbReference type="SMART" id="SM01194">
    <property type="entry name" value="eRF1_1"/>
    <property type="match status" value="1"/>
</dbReference>
<dbReference type="FunFam" id="3.30.1330.30:FF:000008">
    <property type="entry name" value="Protein pelota homolog"/>
    <property type="match status" value="1"/>
</dbReference>
<evidence type="ECO:0000256" key="4">
    <source>
        <dbReference type="ARBA" id="ARBA00022490"/>
    </source>
</evidence>
<gene>
    <name evidence="8" type="ORF">BB561_000873</name>
</gene>
<comment type="caution">
    <text evidence="8">The sequence shown here is derived from an EMBL/GenBank/DDBJ whole genome shotgun (WGS) entry which is preliminary data.</text>
</comment>
<feature type="domain" description="eRF1/Pelota-like N-terminal" evidence="7">
    <location>
        <begin position="1"/>
        <end position="128"/>
    </location>
</feature>
<dbReference type="Gene3D" id="3.30.420.60">
    <property type="entry name" value="eRF1 domain 2"/>
    <property type="match status" value="1"/>
</dbReference>
<comment type="cofactor">
    <cofactor evidence="1 6">
        <name>a divalent metal cation</name>
        <dbReference type="ChEBI" id="CHEBI:60240"/>
    </cofactor>
</comment>
<dbReference type="GO" id="GO:0005737">
    <property type="term" value="C:cytoplasm"/>
    <property type="evidence" value="ECO:0007669"/>
    <property type="project" value="UniProtKB-SubCell"/>
</dbReference>
<reference evidence="8 9" key="1">
    <citation type="journal article" date="2018" name="MBio">
        <title>Comparative Genomics Reveals the Core Gene Toolbox for the Fungus-Insect Symbiosis.</title>
        <authorList>
            <person name="Wang Y."/>
            <person name="Stata M."/>
            <person name="Wang W."/>
            <person name="Stajich J.E."/>
            <person name="White M.M."/>
            <person name="Moncalvo J.M."/>
        </authorList>
    </citation>
    <scope>NUCLEOTIDE SEQUENCE [LARGE SCALE GENOMIC DNA]</scope>
    <source>
        <strain evidence="8 9">SWE-8-4</strain>
    </source>
</reference>
<evidence type="ECO:0000256" key="2">
    <source>
        <dbReference type="ARBA" id="ARBA00004496"/>
    </source>
</evidence>
<dbReference type="Proteomes" id="UP000245383">
    <property type="component" value="Unassembled WGS sequence"/>
</dbReference>
<dbReference type="InterPro" id="IPR042226">
    <property type="entry name" value="eFR1_2_sf"/>
</dbReference>
<proteinExistence type="inferred from homology"/>
<dbReference type="InterPro" id="IPR029064">
    <property type="entry name" value="Ribosomal_eL30-like_sf"/>
</dbReference>
<dbReference type="GO" id="GO:0032790">
    <property type="term" value="P:ribosome disassembly"/>
    <property type="evidence" value="ECO:0007669"/>
    <property type="project" value="TreeGrafter"/>
</dbReference>
<dbReference type="PANTHER" id="PTHR10853">
    <property type="entry name" value="PELOTA"/>
    <property type="match status" value="1"/>
</dbReference>
<dbReference type="NCBIfam" id="TIGR00111">
    <property type="entry name" value="pelota"/>
    <property type="match status" value="1"/>
</dbReference>
<evidence type="ECO:0000256" key="3">
    <source>
        <dbReference type="ARBA" id="ARBA00009504"/>
    </source>
</evidence>
<keyword evidence="9" id="KW-1185">Reference proteome</keyword>
<keyword evidence="5 6" id="KW-0479">Metal-binding</keyword>
<comment type="similarity">
    <text evidence="3 6">Belongs to the eukaryotic release factor 1 family. Pelota subfamily.</text>
</comment>
<dbReference type="Pfam" id="PF03465">
    <property type="entry name" value="eRF1_3"/>
    <property type="match status" value="1"/>
</dbReference>
<dbReference type="GO" id="GO:0070651">
    <property type="term" value="P:nonfunctional rRNA decay"/>
    <property type="evidence" value="ECO:0007669"/>
    <property type="project" value="TreeGrafter"/>
</dbReference>
<dbReference type="SUPFAM" id="SSF53137">
    <property type="entry name" value="Translational machinery components"/>
    <property type="match status" value="1"/>
</dbReference>
<comment type="subcellular location">
    <subcellularLocation>
        <location evidence="2 6">Cytoplasm</location>
    </subcellularLocation>
</comment>
<evidence type="ECO:0000256" key="1">
    <source>
        <dbReference type="ARBA" id="ARBA00001968"/>
    </source>
</evidence>
<dbReference type="InterPro" id="IPR005141">
    <property type="entry name" value="eRF1_2"/>
</dbReference>
<keyword evidence="4 6" id="KW-0963">Cytoplasm</keyword>
<dbReference type="Gene3D" id="3.30.1330.30">
    <property type="match status" value="1"/>
</dbReference>
<protein>
    <recommendedName>
        <fullName evidence="6">Protein DOM34 homolog</fullName>
    </recommendedName>
</protein>
<dbReference type="InterPro" id="IPR005142">
    <property type="entry name" value="eRF1_3"/>
</dbReference>
<comment type="function">
    <text evidence="6">Component of the Dom34-Hbs1 complex, a complex that recognizes stalled ribosomes and triggers the No-Go Decay (NGD) pathway (PubMed:20890290). In the Dom34-Hbs1 complex, dom34 recognizes ribosomes stalled at the 3' end of an mRNA and engages stalled ribosomes by destabilizing mRNA in the mRNA channel. Following ribosome-binding, the Dom34-Hbs1 complex promotes the disassembly of stalled ribosomes, followed by degradation of damaged mRNAs as part of the NGD pathway.</text>
</comment>
<dbReference type="AlphaFoldDB" id="A0A2T9YX80"/>
<dbReference type="SUPFAM" id="SSF159065">
    <property type="entry name" value="Dom34/Pelota N-terminal domain-like"/>
    <property type="match status" value="1"/>
</dbReference>
<dbReference type="FunFam" id="3.30.420.60:FF:000002">
    <property type="entry name" value="Protein pelota homolog"/>
    <property type="match status" value="1"/>
</dbReference>
<evidence type="ECO:0000313" key="8">
    <source>
        <dbReference type="EMBL" id="PVU96935.1"/>
    </source>
</evidence>
<dbReference type="OrthoDB" id="10249111at2759"/>
<accession>A0A2T9YX80</accession>
<dbReference type="GO" id="GO:0070966">
    <property type="term" value="P:nuclear-transcribed mRNA catabolic process, no-go decay"/>
    <property type="evidence" value="ECO:0007669"/>
    <property type="project" value="InterPro"/>
</dbReference>
<dbReference type="InterPro" id="IPR038069">
    <property type="entry name" value="Pelota/DOM34_N"/>
</dbReference>
<dbReference type="GO" id="GO:0070481">
    <property type="term" value="P:nuclear-transcribed mRNA catabolic process, non-stop decay"/>
    <property type="evidence" value="ECO:0007669"/>
    <property type="project" value="InterPro"/>
</dbReference>
<evidence type="ECO:0000256" key="6">
    <source>
        <dbReference type="RuleBase" id="RU362019"/>
    </source>
</evidence>
<dbReference type="GO" id="GO:0071025">
    <property type="term" value="P:RNA surveillance"/>
    <property type="evidence" value="ECO:0007669"/>
    <property type="project" value="InterPro"/>
</dbReference>
<dbReference type="GO" id="GO:0046872">
    <property type="term" value="F:metal ion binding"/>
    <property type="evidence" value="ECO:0007669"/>
    <property type="project" value="UniProtKB-KW"/>
</dbReference>
<dbReference type="EMBL" id="MBFR01000021">
    <property type="protein sequence ID" value="PVU96935.1"/>
    <property type="molecule type" value="Genomic_DNA"/>
</dbReference>